<evidence type="ECO:0000259" key="11">
    <source>
        <dbReference type="PROSITE" id="PS50109"/>
    </source>
</evidence>
<dbReference type="GO" id="GO:0000155">
    <property type="term" value="F:phosphorelay sensor kinase activity"/>
    <property type="evidence" value="ECO:0007669"/>
    <property type="project" value="InterPro"/>
</dbReference>
<comment type="caution">
    <text evidence="14">The sequence shown here is derived from an EMBL/GenBank/DDBJ whole genome shotgun (WGS) entry which is preliminary data.</text>
</comment>
<dbReference type="OrthoDB" id="5389366at2"/>
<dbReference type="SMART" id="SM00091">
    <property type="entry name" value="PAS"/>
    <property type="match status" value="1"/>
</dbReference>
<dbReference type="Gene3D" id="3.40.50.2300">
    <property type="match status" value="1"/>
</dbReference>
<dbReference type="InterPro" id="IPR003594">
    <property type="entry name" value="HATPase_dom"/>
</dbReference>
<evidence type="ECO:0000256" key="6">
    <source>
        <dbReference type="ARBA" id="ARBA00022777"/>
    </source>
</evidence>
<feature type="modified residue" description="4-aspartylphosphate" evidence="9">
    <location>
        <position position="480"/>
    </location>
</feature>
<dbReference type="PROSITE" id="PS50112">
    <property type="entry name" value="PAS"/>
    <property type="match status" value="1"/>
</dbReference>
<evidence type="ECO:0000256" key="3">
    <source>
        <dbReference type="ARBA" id="ARBA00022553"/>
    </source>
</evidence>
<feature type="domain" description="Response regulatory" evidence="12">
    <location>
        <begin position="431"/>
        <end position="544"/>
    </location>
</feature>
<dbReference type="InterPro" id="IPR005467">
    <property type="entry name" value="His_kinase_dom"/>
</dbReference>
<dbReference type="Proteomes" id="UP000214720">
    <property type="component" value="Unassembled WGS sequence"/>
</dbReference>
<dbReference type="RefSeq" id="WP_089163133.1">
    <property type="nucleotide sequence ID" value="NZ_MTHB01000170.1"/>
</dbReference>
<dbReference type="Gene3D" id="3.30.450.20">
    <property type="entry name" value="PAS domain"/>
    <property type="match status" value="1"/>
</dbReference>
<evidence type="ECO:0000256" key="1">
    <source>
        <dbReference type="ARBA" id="ARBA00000085"/>
    </source>
</evidence>
<feature type="coiled-coil region" evidence="10">
    <location>
        <begin position="8"/>
        <end position="35"/>
    </location>
</feature>
<dbReference type="PRINTS" id="PR00344">
    <property type="entry name" value="BCTRLSENSOR"/>
</dbReference>
<keyword evidence="10" id="KW-0175">Coiled coil</keyword>
<keyword evidence="5" id="KW-0547">Nucleotide-binding</keyword>
<dbReference type="NCBIfam" id="TIGR00229">
    <property type="entry name" value="sensory_box"/>
    <property type="match status" value="1"/>
</dbReference>
<keyword evidence="3 9" id="KW-0597">Phosphoprotein</keyword>
<evidence type="ECO:0000259" key="13">
    <source>
        <dbReference type="PROSITE" id="PS50112"/>
    </source>
</evidence>
<dbReference type="Gene3D" id="3.30.565.10">
    <property type="entry name" value="Histidine kinase-like ATPase, C-terminal domain"/>
    <property type="match status" value="1"/>
</dbReference>
<feature type="domain" description="PAS" evidence="13">
    <location>
        <begin position="56"/>
        <end position="126"/>
    </location>
</feature>
<organism evidence="14 15">
    <name type="scientific">Caballeronia sordidicola</name>
    <name type="common">Burkholderia sordidicola</name>
    <dbReference type="NCBI Taxonomy" id="196367"/>
    <lineage>
        <taxon>Bacteria</taxon>
        <taxon>Pseudomonadati</taxon>
        <taxon>Pseudomonadota</taxon>
        <taxon>Betaproteobacteria</taxon>
        <taxon>Burkholderiales</taxon>
        <taxon>Burkholderiaceae</taxon>
        <taxon>Caballeronia</taxon>
    </lineage>
</organism>
<dbReference type="PROSITE" id="PS50110">
    <property type="entry name" value="RESPONSE_REGULATORY"/>
    <property type="match status" value="1"/>
</dbReference>
<dbReference type="SUPFAM" id="SSF55874">
    <property type="entry name" value="ATPase domain of HSP90 chaperone/DNA topoisomerase II/histidine kinase"/>
    <property type="match status" value="1"/>
</dbReference>
<gene>
    <name evidence="14" type="ORF">BSU04_26555</name>
</gene>
<dbReference type="SUPFAM" id="SSF55785">
    <property type="entry name" value="PYP-like sensor domain (PAS domain)"/>
    <property type="match status" value="1"/>
</dbReference>
<evidence type="ECO:0000256" key="5">
    <source>
        <dbReference type="ARBA" id="ARBA00022741"/>
    </source>
</evidence>
<dbReference type="SMART" id="SM00388">
    <property type="entry name" value="HisKA"/>
    <property type="match status" value="1"/>
</dbReference>
<name>A0A226WY23_CABSO</name>
<evidence type="ECO:0000256" key="2">
    <source>
        <dbReference type="ARBA" id="ARBA00012438"/>
    </source>
</evidence>
<dbReference type="SUPFAM" id="SSF52172">
    <property type="entry name" value="CheY-like"/>
    <property type="match status" value="1"/>
</dbReference>
<dbReference type="InterPro" id="IPR036890">
    <property type="entry name" value="HATPase_C_sf"/>
</dbReference>
<evidence type="ECO:0000256" key="9">
    <source>
        <dbReference type="PROSITE-ProRule" id="PRU00169"/>
    </source>
</evidence>
<dbReference type="InterPro" id="IPR013656">
    <property type="entry name" value="PAS_4"/>
</dbReference>
<comment type="catalytic activity">
    <reaction evidence="1">
        <text>ATP + protein L-histidine = ADP + protein N-phospho-L-histidine.</text>
        <dbReference type="EC" id="2.7.13.3"/>
    </reaction>
</comment>
<keyword evidence="8" id="KW-0902">Two-component regulatory system</keyword>
<dbReference type="CDD" id="cd00156">
    <property type="entry name" value="REC"/>
    <property type="match status" value="1"/>
</dbReference>
<dbReference type="GO" id="GO:0005524">
    <property type="term" value="F:ATP binding"/>
    <property type="evidence" value="ECO:0007669"/>
    <property type="project" value="UniProtKB-KW"/>
</dbReference>
<evidence type="ECO:0000256" key="8">
    <source>
        <dbReference type="ARBA" id="ARBA00023012"/>
    </source>
</evidence>
<dbReference type="SMART" id="SM00448">
    <property type="entry name" value="REC"/>
    <property type="match status" value="1"/>
</dbReference>
<proteinExistence type="predicted"/>
<evidence type="ECO:0000313" key="14">
    <source>
        <dbReference type="EMBL" id="OXC75518.1"/>
    </source>
</evidence>
<dbReference type="Gene3D" id="1.10.287.130">
    <property type="match status" value="1"/>
</dbReference>
<dbReference type="Pfam" id="PF02518">
    <property type="entry name" value="HATPase_c"/>
    <property type="match status" value="1"/>
</dbReference>
<dbReference type="InterPro" id="IPR036097">
    <property type="entry name" value="HisK_dim/P_sf"/>
</dbReference>
<dbReference type="CDD" id="cd00130">
    <property type="entry name" value="PAS"/>
    <property type="match status" value="1"/>
</dbReference>
<dbReference type="PROSITE" id="PS50109">
    <property type="entry name" value="HIS_KIN"/>
    <property type="match status" value="1"/>
</dbReference>
<dbReference type="InterPro" id="IPR011006">
    <property type="entry name" value="CheY-like_superfamily"/>
</dbReference>
<dbReference type="SUPFAM" id="SSF47384">
    <property type="entry name" value="Homodimeric domain of signal transducing histidine kinase"/>
    <property type="match status" value="1"/>
</dbReference>
<dbReference type="eggNOG" id="COG4191">
    <property type="taxonomic scope" value="Bacteria"/>
</dbReference>
<sequence length="545" mass="57963">MSDQSHFASLETATVEELRERLREAEDTLDAIRSGAVDAVVVGSDDDRRIYTLESADRPYRVLVEQMQEGAVMLSADGIILYANERAGQLLDAQVEHMVGSAFSAFVLDGQHARLQELIRESATGTARDELTVLSPSGETPVHCSFKALEAERDQDRLICGVISDLSQQRQMEARLHQAQKMEAVGQLTGGLAHDFNNLLQAIHGNLELVKRTPSDPERVLRWTDNAMRAVSRGAKLTAQLLAFSRSQKLELQPVGLTRLVHGMADLFDRTLGAGIDLRLELGKDDALVVADATQLELALLNLAINARDAMPTGGVLRISMVAWTITDDADLADGEYVELSVADTGTGMPADVAARAFEPFFTTKELGAGTGLGLAQVYGICQQAGGHAQIESSPGGTRVSLFLRRSPAAAAAADPCAAAIVNASDLSAPRILVVDDDPDVRTFMVETLVALGYRVDSAAGGRAALNMMASDPPDLLVLDFAMPHLDGAAVAKLARSQGLHMPIVFASGYADTSALDAAMGNNISLLRKPFSIGNLSAVVAAALA</sequence>
<dbReference type="InterPro" id="IPR004358">
    <property type="entry name" value="Sig_transdc_His_kin-like_C"/>
</dbReference>
<accession>A0A226WY23</accession>
<dbReference type="Pfam" id="PF08448">
    <property type="entry name" value="PAS_4"/>
    <property type="match status" value="1"/>
</dbReference>
<dbReference type="InterPro" id="IPR001789">
    <property type="entry name" value="Sig_transdc_resp-reg_receiver"/>
</dbReference>
<feature type="domain" description="Histidine kinase" evidence="11">
    <location>
        <begin position="191"/>
        <end position="408"/>
    </location>
</feature>
<dbReference type="SMART" id="SM00387">
    <property type="entry name" value="HATPase_c"/>
    <property type="match status" value="1"/>
</dbReference>
<keyword evidence="4" id="KW-0808">Transferase</keyword>
<dbReference type="PANTHER" id="PTHR43065">
    <property type="entry name" value="SENSOR HISTIDINE KINASE"/>
    <property type="match status" value="1"/>
</dbReference>
<keyword evidence="7" id="KW-0067">ATP-binding</keyword>
<evidence type="ECO:0000256" key="7">
    <source>
        <dbReference type="ARBA" id="ARBA00022840"/>
    </source>
</evidence>
<keyword evidence="6 14" id="KW-0418">Kinase</keyword>
<evidence type="ECO:0000256" key="4">
    <source>
        <dbReference type="ARBA" id="ARBA00022679"/>
    </source>
</evidence>
<dbReference type="AlphaFoldDB" id="A0A226WY23"/>
<evidence type="ECO:0000256" key="10">
    <source>
        <dbReference type="SAM" id="Coils"/>
    </source>
</evidence>
<dbReference type="InterPro" id="IPR003661">
    <property type="entry name" value="HisK_dim/P_dom"/>
</dbReference>
<dbReference type="CDD" id="cd00082">
    <property type="entry name" value="HisKA"/>
    <property type="match status" value="1"/>
</dbReference>
<reference evidence="15" key="1">
    <citation type="submission" date="2017-01" db="EMBL/GenBank/DDBJ databases">
        <title>Genome Analysis of Deinococcus marmoris KOPRI26562.</title>
        <authorList>
            <person name="Kim J.H."/>
            <person name="Oh H.-M."/>
        </authorList>
    </citation>
    <scope>NUCLEOTIDE SEQUENCE [LARGE SCALE GENOMIC DNA]</scope>
    <source>
        <strain evidence="15">PAMC 26633</strain>
    </source>
</reference>
<dbReference type="InterPro" id="IPR000014">
    <property type="entry name" value="PAS"/>
</dbReference>
<protein>
    <recommendedName>
        <fullName evidence="2">histidine kinase</fullName>
        <ecNumber evidence="2">2.7.13.3</ecNumber>
    </recommendedName>
</protein>
<dbReference type="Pfam" id="PF00072">
    <property type="entry name" value="Response_reg"/>
    <property type="match status" value="1"/>
</dbReference>
<dbReference type="Pfam" id="PF00512">
    <property type="entry name" value="HisKA"/>
    <property type="match status" value="1"/>
</dbReference>
<dbReference type="EMBL" id="MTHB01000170">
    <property type="protein sequence ID" value="OXC75518.1"/>
    <property type="molecule type" value="Genomic_DNA"/>
</dbReference>
<evidence type="ECO:0000313" key="15">
    <source>
        <dbReference type="Proteomes" id="UP000214720"/>
    </source>
</evidence>
<dbReference type="EC" id="2.7.13.3" evidence="2"/>
<dbReference type="PANTHER" id="PTHR43065:SF46">
    <property type="entry name" value="C4-DICARBOXYLATE TRANSPORT SENSOR PROTEIN DCTB"/>
    <property type="match status" value="1"/>
</dbReference>
<dbReference type="InterPro" id="IPR035965">
    <property type="entry name" value="PAS-like_dom_sf"/>
</dbReference>
<evidence type="ECO:0000259" key="12">
    <source>
        <dbReference type="PROSITE" id="PS50110"/>
    </source>
</evidence>